<accession>A0ACC2FY01</accession>
<comment type="caution">
    <text evidence="1">The sequence shown here is derived from an EMBL/GenBank/DDBJ whole genome shotgun (WGS) entry which is preliminary data.</text>
</comment>
<reference evidence="1" key="1">
    <citation type="submission" date="2021-05" db="EMBL/GenBank/DDBJ databases">
        <authorList>
            <person name="Pan Q."/>
            <person name="Jouanno E."/>
            <person name="Zahm M."/>
            <person name="Klopp C."/>
            <person name="Cabau C."/>
            <person name="Louis A."/>
            <person name="Berthelot C."/>
            <person name="Parey E."/>
            <person name="Roest Crollius H."/>
            <person name="Montfort J."/>
            <person name="Robinson-Rechavi M."/>
            <person name="Bouchez O."/>
            <person name="Lampietro C."/>
            <person name="Lopez Roques C."/>
            <person name="Donnadieu C."/>
            <person name="Postlethwait J."/>
            <person name="Bobe J."/>
            <person name="Dillon D."/>
            <person name="Chandos A."/>
            <person name="von Hippel F."/>
            <person name="Guiguen Y."/>
        </authorList>
    </citation>
    <scope>NUCLEOTIDE SEQUENCE</scope>
    <source>
        <strain evidence="1">YG-Jan2019</strain>
    </source>
</reference>
<dbReference type="EMBL" id="CM055747">
    <property type="protein sequence ID" value="KAJ7996251.1"/>
    <property type="molecule type" value="Genomic_DNA"/>
</dbReference>
<evidence type="ECO:0000313" key="2">
    <source>
        <dbReference type="Proteomes" id="UP001157502"/>
    </source>
</evidence>
<keyword evidence="2" id="KW-1185">Reference proteome</keyword>
<organism evidence="1 2">
    <name type="scientific">Dallia pectoralis</name>
    <name type="common">Alaska blackfish</name>
    <dbReference type="NCBI Taxonomy" id="75939"/>
    <lineage>
        <taxon>Eukaryota</taxon>
        <taxon>Metazoa</taxon>
        <taxon>Chordata</taxon>
        <taxon>Craniata</taxon>
        <taxon>Vertebrata</taxon>
        <taxon>Euteleostomi</taxon>
        <taxon>Actinopterygii</taxon>
        <taxon>Neopterygii</taxon>
        <taxon>Teleostei</taxon>
        <taxon>Protacanthopterygii</taxon>
        <taxon>Esociformes</taxon>
        <taxon>Umbridae</taxon>
        <taxon>Dallia</taxon>
    </lineage>
</organism>
<sequence length="220" mass="23823">MFQRRGGRGATVGIGCGCSVQRLFFPNHPSVPPRTREDYGPLAFSPAFSHPGAPASRHARSDEASLPNLAEDTGHTKDPVTKLMAVTALSKPGPMTENTSLSTDFHVDGKGLLVQQQPDKQKAMKGDDVVFSCLLFGHDPDNVSVQWEVQGFKEKYNVLQGNRTSEDTFVGRAFLSGNPKAGDFSMTLKKVSRVDPGIYHCVLTFQNGSTVEGRGTKLSI</sequence>
<gene>
    <name evidence="1" type="ORF">DPEC_G00235160</name>
</gene>
<dbReference type="Proteomes" id="UP001157502">
    <property type="component" value="Chromosome 20"/>
</dbReference>
<evidence type="ECO:0000313" key="1">
    <source>
        <dbReference type="EMBL" id="KAJ7996251.1"/>
    </source>
</evidence>
<protein>
    <submittedName>
        <fullName evidence="1">Uncharacterized protein</fullName>
    </submittedName>
</protein>
<name>A0ACC2FY01_DALPE</name>
<proteinExistence type="predicted"/>